<evidence type="ECO:0000313" key="3">
    <source>
        <dbReference type="EMBL" id="KAK1669070.1"/>
    </source>
</evidence>
<protein>
    <recommendedName>
        <fullName evidence="5">Late embryogenesis abundant protein LEA-2 subgroup domain-containing protein</fullName>
    </recommendedName>
</protein>
<keyword evidence="2" id="KW-0472">Membrane</keyword>
<organism evidence="3 4">
    <name type="scientific">Lolium multiflorum</name>
    <name type="common">Italian ryegrass</name>
    <name type="synonym">Lolium perenne subsp. multiflorum</name>
    <dbReference type="NCBI Taxonomy" id="4521"/>
    <lineage>
        <taxon>Eukaryota</taxon>
        <taxon>Viridiplantae</taxon>
        <taxon>Streptophyta</taxon>
        <taxon>Embryophyta</taxon>
        <taxon>Tracheophyta</taxon>
        <taxon>Spermatophyta</taxon>
        <taxon>Magnoliopsida</taxon>
        <taxon>Liliopsida</taxon>
        <taxon>Poales</taxon>
        <taxon>Poaceae</taxon>
        <taxon>BOP clade</taxon>
        <taxon>Pooideae</taxon>
        <taxon>Poodae</taxon>
        <taxon>Poeae</taxon>
        <taxon>Poeae Chloroplast Group 2 (Poeae type)</taxon>
        <taxon>Loliodinae</taxon>
        <taxon>Loliinae</taxon>
        <taxon>Lolium</taxon>
    </lineage>
</organism>
<dbReference type="EMBL" id="JAUUTY010000003">
    <property type="protein sequence ID" value="KAK1669070.1"/>
    <property type="molecule type" value="Genomic_DNA"/>
</dbReference>
<gene>
    <name evidence="3" type="ORF">QYE76_057229</name>
</gene>
<dbReference type="Proteomes" id="UP001231189">
    <property type="component" value="Unassembled WGS sequence"/>
</dbReference>
<keyword evidence="4" id="KW-1185">Reference proteome</keyword>
<feature type="transmembrane region" description="Helical" evidence="2">
    <location>
        <begin position="418"/>
        <end position="445"/>
    </location>
</feature>
<feature type="compositionally biased region" description="Basic and acidic residues" evidence="1">
    <location>
        <begin position="313"/>
        <end position="324"/>
    </location>
</feature>
<evidence type="ECO:0008006" key="5">
    <source>
        <dbReference type="Google" id="ProtNLM"/>
    </source>
</evidence>
<accession>A0AAD8WR82</accession>
<name>A0AAD8WR82_LOLMU</name>
<proteinExistence type="predicted"/>
<keyword evidence="2" id="KW-0812">Transmembrane</keyword>
<feature type="compositionally biased region" description="Basic and acidic residues" evidence="1">
    <location>
        <begin position="284"/>
        <end position="293"/>
    </location>
</feature>
<sequence>MSKKAEAGGEQPPSHGRATSRAASAQREEPALPPAMHEDVAGSSSTAMAARPRRAPNEYVTFREAGTSEASVHHPGREGRFPGGPSHGGAENVTDLSRPYYIPPWMRRRERPPENPRTAMQPAGALPLGPRPTRNGDAVVPPPTGRPYYIPPWQRRRERPEEEPRTAMRPAGAPPLGPRPTRNGDEEDVTDPEAVPPRTGRPYYVPPGQRRRERTAEERRTAMQPAGAPPLGQRPTRNSDADDVTDTSRPSYLPSSQGRRERLAEERRTAMQPAGAPPLGPRPTRNDDVEDVTHPAAVSPTTGRPLYLTASQRRREWSVEERRKAMQPAGAPPLGPRRPTRNSGYRTTTRFVERISTIKPDDDGRHAYQGAPLAPPPGHHVGSLPRQHHPWMPTRYSQRKPPVIVPPDRRKRRSRPAAFCFTLCSLFLLAVILVGAAVLTVYLVYRPRLRLTDATLKAGYIDDVTVPGGPPRGLALNASLNVPGSPPRGLALNANLTVLGAITSPNTKIKVVLSYMQLDLYFQGHMIGTQMVLPAPVPVRESTGGFLLPSVDILVSEVPISQEDAYAWRNATTHGGLVVFQLAGRFHTQLNFAKWLPYRYWVNSRCTLWLDPPPSGRLRGARC</sequence>
<dbReference type="AlphaFoldDB" id="A0AAD8WR82"/>
<evidence type="ECO:0000256" key="2">
    <source>
        <dbReference type="SAM" id="Phobius"/>
    </source>
</evidence>
<reference evidence="3" key="1">
    <citation type="submission" date="2023-07" db="EMBL/GenBank/DDBJ databases">
        <title>A chromosome-level genome assembly of Lolium multiflorum.</title>
        <authorList>
            <person name="Chen Y."/>
            <person name="Copetti D."/>
            <person name="Kolliker R."/>
            <person name="Studer B."/>
        </authorList>
    </citation>
    <scope>NUCLEOTIDE SEQUENCE</scope>
    <source>
        <strain evidence="3">02402/16</strain>
        <tissue evidence="3">Leaf</tissue>
    </source>
</reference>
<feature type="region of interest" description="Disordered" evidence="1">
    <location>
        <begin position="1"/>
        <end position="344"/>
    </location>
</feature>
<feature type="compositionally biased region" description="Basic and acidic residues" evidence="1">
    <location>
        <begin position="258"/>
        <end position="269"/>
    </location>
</feature>
<evidence type="ECO:0000313" key="4">
    <source>
        <dbReference type="Proteomes" id="UP001231189"/>
    </source>
</evidence>
<feature type="compositionally biased region" description="Polar residues" evidence="1">
    <location>
        <begin position="247"/>
        <end position="257"/>
    </location>
</feature>
<feature type="compositionally biased region" description="Basic and acidic residues" evidence="1">
    <location>
        <begin position="26"/>
        <end position="40"/>
    </location>
</feature>
<feature type="compositionally biased region" description="Basic and acidic residues" evidence="1">
    <location>
        <begin position="71"/>
        <end position="80"/>
    </location>
</feature>
<evidence type="ECO:0000256" key="1">
    <source>
        <dbReference type="SAM" id="MobiDB-lite"/>
    </source>
</evidence>
<keyword evidence="2" id="KW-1133">Transmembrane helix</keyword>
<comment type="caution">
    <text evidence="3">The sequence shown here is derived from an EMBL/GenBank/DDBJ whole genome shotgun (WGS) entry which is preliminary data.</text>
</comment>